<feature type="domain" description="Response regulatory" evidence="3">
    <location>
        <begin position="3"/>
        <end position="120"/>
    </location>
</feature>
<dbReference type="SMART" id="SM00448">
    <property type="entry name" value="REC"/>
    <property type="match status" value="1"/>
</dbReference>
<dbReference type="GO" id="GO:0000160">
    <property type="term" value="P:phosphorelay signal transduction system"/>
    <property type="evidence" value="ECO:0007669"/>
    <property type="project" value="InterPro"/>
</dbReference>
<feature type="modified residue" description="4-aspartylphosphate" evidence="2">
    <location>
        <position position="52"/>
    </location>
</feature>
<protein>
    <recommendedName>
        <fullName evidence="3">Response regulatory domain-containing protein</fullName>
    </recommendedName>
</protein>
<dbReference type="InterPro" id="IPR011006">
    <property type="entry name" value="CheY-like_superfamily"/>
</dbReference>
<name>A0A1G1XF63_9BACT</name>
<dbReference type="InterPro" id="IPR001789">
    <property type="entry name" value="Sig_transdc_resp-reg_receiver"/>
</dbReference>
<dbReference type="SUPFAM" id="SSF52172">
    <property type="entry name" value="CheY-like"/>
    <property type="match status" value="1"/>
</dbReference>
<organism evidence="4 5">
    <name type="scientific">Candidatus Andersenbacteria bacterium RIFCSPHIGHO2_12_FULL_45_11b</name>
    <dbReference type="NCBI Taxonomy" id="1797282"/>
    <lineage>
        <taxon>Bacteria</taxon>
        <taxon>Candidatus Anderseniibacteriota</taxon>
    </lineage>
</organism>
<evidence type="ECO:0000256" key="2">
    <source>
        <dbReference type="PROSITE-ProRule" id="PRU00169"/>
    </source>
</evidence>
<evidence type="ECO:0000313" key="5">
    <source>
        <dbReference type="Proteomes" id="UP000177941"/>
    </source>
</evidence>
<reference evidence="4 5" key="1">
    <citation type="journal article" date="2016" name="Nat. Commun.">
        <title>Thousands of microbial genomes shed light on interconnected biogeochemical processes in an aquifer system.</title>
        <authorList>
            <person name="Anantharaman K."/>
            <person name="Brown C.T."/>
            <person name="Hug L.A."/>
            <person name="Sharon I."/>
            <person name="Castelle C.J."/>
            <person name="Probst A.J."/>
            <person name="Thomas B.C."/>
            <person name="Singh A."/>
            <person name="Wilkins M.J."/>
            <person name="Karaoz U."/>
            <person name="Brodie E.L."/>
            <person name="Williams K.H."/>
            <person name="Hubbard S.S."/>
            <person name="Banfield J.F."/>
        </authorList>
    </citation>
    <scope>NUCLEOTIDE SEQUENCE [LARGE SCALE GENOMIC DNA]</scope>
</reference>
<accession>A0A1G1XF63</accession>
<evidence type="ECO:0000313" key="4">
    <source>
        <dbReference type="EMBL" id="OGY37937.1"/>
    </source>
</evidence>
<dbReference type="InterPro" id="IPR050595">
    <property type="entry name" value="Bact_response_regulator"/>
</dbReference>
<dbReference type="Proteomes" id="UP000177941">
    <property type="component" value="Unassembled WGS sequence"/>
</dbReference>
<comment type="caution">
    <text evidence="4">The sequence shown here is derived from an EMBL/GenBank/DDBJ whole genome shotgun (WGS) entry which is preliminary data.</text>
</comment>
<proteinExistence type="predicted"/>
<gene>
    <name evidence="4" type="ORF">A3E36_01550</name>
</gene>
<dbReference type="Pfam" id="PF00072">
    <property type="entry name" value="Response_reg"/>
    <property type="match status" value="1"/>
</dbReference>
<evidence type="ECO:0000256" key="1">
    <source>
        <dbReference type="ARBA" id="ARBA00022553"/>
    </source>
</evidence>
<dbReference type="PROSITE" id="PS50110">
    <property type="entry name" value="RESPONSE_REGULATORY"/>
    <property type="match status" value="1"/>
</dbReference>
<dbReference type="PANTHER" id="PTHR44591">
    <property type="entry name" value="STRESS RESPONSE REGULATOR PROTEIN 1"/>
    <property type="match status" value="1"/>
</dbReference>
<evidence type="ECO:0000259" key="3">
    <source>
        <dbReference type="PROSITE" id="PS50110"/>
    </source>
</evidence>
<dbReference type="EMBL" id="MHHS01000001">
    <property type="protein sequence ID" value="OGY37937.1"/>
    <property type="molecule type" value="Genomic_DNA"/>
</dbReference>
<dbReference type="PANTHER" id="PTHR44591:SF3">
    <property type="entry name" value="RESPONSE REGULATORY DOMAIN-CONTAINING PROTEIN"/>
    <property type="match status" value="1"/>
</dbReference>
<keyword evidence="1 2" id="KW-0597">Phosphoprotein</keyword>
<dbReference type="Gene3D" id="3.40.50.2300">
    <property type="match status" value="1"/>
</dbReference>
<dbReference type="AlphaFoldDB" id="A0A1G1XF63"/>
<sequence length="122" mass="13271">MAKILIVEDDQFIREMYNLVLTKAGHEVTEALDGKVGLSMAQEGGYDVILLDLMMPNLDGLGFLQGLKDNPPKKKNGNIIVLSNLAYSDAKQKAIDLGASNFLVKADLDPKDVRAAVEKALK</sequence>